<feature type="chain" id="PRO_5046919753" evidence="2">
    <location>
        <begin position="25"/>
        <end position="343"/>
    </location>
</feature>
<feature type="domain" description="SLH" evidence="3">
    <location>
        <begin position="164"/>
        <end position="228"/>
    </location>
</feature>
<evidence type="ECO:0000256" key="2">
    <source>
        <dbReference type="SAM" id="SignalP"/>
    </source>
</evidence>
<dbReference type="Proteomes" id="UP001210339">
    <property type="component" value="Chromosome"/>
</dbReference>
<sequence>MNKIHRVLAIGLASASLLQGPVFAKTFSDVSKDGQFQWIYNELNTLSDQGVFGGYPEGDFRPQNPVSFLEVMKVIYNLKKPSATEVDEAMDRYRDFLKAEGIPAWAQSAMAYVLNNNTVTEATVRAAKERGFLKTDKPVYPDRNSVAVYFGRAFGLKGDGTTDNLKHKDLDKIPPMTIGYLSDLVDVGIFSDSGSEGYFNGSQYLRRAEMIAIAAKALTYLSRFDTGELVDVMQENPQAELLVPNEGVTTNHEDESPQSDVQKSDETLQPSADYGEVSGIVESVNANERTIQVDGKVFTYDSTVNLVGYNGTDMLNLSGARITLNYVGDQAVSIRVHSYIVTD</sequence>
<reference evidence="4 5" key="1">
    <citation type="submission" date="2023-01" db="EMBL/GenBank/DDBJ databases">
        <authorList>
            <person name="Lee S.H."/>
            <person name="Jung H.S."/>
            <person name="Yun J.U."/>
        </authorList>
    </citation>
    <scope>NUCLEOTIDE SEQUENCE [LARGE SCALE GENOMIC DNA]</scope>
    <source>
        <strain evidence="4 5">CBA3646</strain>
    </source>
</reference>
<keyword evidence="5" id="KW-1185">Reference proteome</keyword>
<dbReference type="EMBL" id="CP115667">
    <property type="protein sequence ID" value="WBW50610.1"/>
    <property type="molecule type" value="Genomic_DNA"/>
</dbReference>
<protein>
    <submittedName>
        <fullName evidence="4">S-layer homology domain-containing protein</fullName>
    </submittedName>
</protein>
<accession>A0ABY7QWG2</accession>
<gene>
    <name evidence="4" type="ORF">O6R05_03425</name>
</gene>
<evidence type="ECO:0000313" key="4">
    <source>
        <dbReference type="EMBL" id="WBW50610.1"/>
    </source>
</evidence>
<dbReference type="RefSeq" id="WP_271192135.1">
    <property type="nucleotide sequence ID" value="NZ_CP115667.1"/>
</dbReference>
<keyword evidence="2" id="KW-0732">Signal</keyword>
<dbReference type="Pfam" id="PF00395">
    <property type="entry name" value="SLH"/>
    <property type="match status" value="1"/>
</dbReference>
<evidence type="ECO:0000313" key="5">
    <source>
        <dbReference type="Proteomes" id="UP001210339"/>
    </source>
</evidence>
<proteinExistence type="predicted"/>
<organism evidence="4 5">
    <name type="scientific">Peptoniphilus equinus</name>
    <dbReference type="NCBI Taxonomy" id="3016343"/>
    <lineage>
        <taxon>Bacteria</taxon>
        <taxon>Bacillati</taxon>
        <taxon>Bacillota</taxon>
        <taxon>Tissierellia</taxon>
        <taxon>Tissierellales</taxon>
        <taxon>Peptoniphilaceae</taxon>
        <taxon>Peptoniphilus</taxon>
    </lineage>
</organism>
<feature type="region of interest" description="Disordered" evidence="1">
    <location>
        <begin position="248"/>
        <end position="269"/>
    </location>
</feature>
<feature type="signal peptide" evidence="2">
    <location>
        <begin position="1"/>
        <end position="24"/>
    </location>
</feature>
<evidence type="ECO:0000256" key="1">
    <source>
        <dbReference type="SAM" id="MobiDB-lite"/>
    </source>
</evidence>
<name>A0ABY7QWG2_9FIRM</name>
<evidence type="ECO:0000259" key="3">
    <source>
        <dbReference type="PROSITE" id="PS51272"/>
    </source>
</evidence>
<dbReference type="PROSITE" id="PS51272">
    <property type="entry name" value="SLH"/>
    <property type="match status" value="2"/>
</dbReference>
<dbReference type="InterPro" id="IPR001119">
    <property type="entry name" value="SLH_dom"/>
</dbReference>
<feature type="domain" description="SLH" evidence="3">
    <location>
        <begin position="24"/>
        <end position="89"/>
    </location>
</feature>